<dbReference type="PANTHER" id="PTHR31435">
    <property type="entry name" value="PROTEIN NATD1"/>
    <property type="match status" value="1"/>
</dbReference>
<reference evidence="2 3" key="1">
    <citation type="journal article" date="2019" name="Nat. Med.">
        <title>A library of human gut bacterial isolates paired with longitudinal multiomics data enables mechanistic microbiome research.</title>
        <authorList>
            <person name="Poyet M."/>
            <person name="Groussin M."/>
            <person name="Gibbons S.M."/>
            <person name="Avila-Pacheco J."/>
            <person name="Jiang X."/>
            <person name="Kearney S.M."/>
            <person name="Perrotta A.R."/>
            <person name="Berdy B."/>
            <person name="Zhao S."/>
            <person name="Lieberman T.D."/>
            <person name="Swanson P.K."/>
            <person name="Smith M."/>
            <person name="Roesemann S."/>
            <person name="Alexander J.E."/>
            <person name="Rich S.A."/>
            <person name="Livny J."/>
            <person name="Vlamakis H."/>
            <person name="Clish C."/>
            <person name="Bullock K."/>
            <person name="Deik A."/>
            <person name="Scott J."/>
            <person name="Pierce K.A."/>
            <person name="Xavier R.J."/>
            <person name="Alm E.J."/>
        </authorList>
    </citation>
    <scope>NUCLEOTIDE SEQUENCE [LARGE SCALE GENOMIC DNA]</scope>
    <source>
        <strain evidence="2 3">BIOML-A7</strain>
    </source>
</reference>
<dbReference type="GO" id="GO:0016740">
    <property type="term" value="F:transferase activity"/>
    <property type="evidence" value="ECO:0007669"/>
    <property type="project" value="UniProtKB-KW"/>
</dbReference>
<keyword evidence="2" id="KW-0808">Transferase</keyword>
<comment type="caution">
    <text evidence="2">The sequence shown here is derived from an EMBL/GenBank/DDBJ whole genome shotgun (WGS) entry which is preliminary data.</text>
</comment>
<dbReference type="Pfam" id="PF14542">
    <property type="entry name" value="Acetyltransf_CG"/>
    <property type="match status" value="1"/>
</dbReference>
<dbReference type="SUPFAM" id="SSF55729">
    <property type="entry name" value="Acyl-CoA N-acyltransferases (Nat)"/>
    <property type="match status" value="1"/>
</dbReference>
<dbReference type="AlphaFoldDB" id="A0A7J5QNZ2"/>
<proteinExistence type="predicted"/>
<evidence type="ECO:0000313" key="2">
    <source>
        <dbReference type="EMBL" id="KAB6421293.1"/>
    </source>
</evidence>
<dbReference type="PROSITE" id="PS51729">
    <property type="entry name" value="GNAT_YJDJ"/>
    <property type="match status" value="1"/>
</dbReference>
<dbReference type="InterPro" id="IPR016181">
    <property type="entry name" value="Acyl_CoA_acyltransferase"/>
</dbReference>
<dbReference type="EMBL" id="WDCG01000020">
    <property type="protein sequence ID" value="KAB6421293.1"/>
    <property type="molecule type" value="Genomic_DNA"/>
</dbReference>
<protein>
    <submittedName>
        <fullName evidence="2">N-acetyltransferase</fullName>
    </submittedName>
</protein>
<evidence type="ECO:0000259" key="1">
    <source>
        <dbReference type="PROSITE" id="PS51729"/>
    </source>
</evidence>
<dbReference type="InterPro" id="IPR031165">
    <property type="entry name" value="GNAT_YJDJ"/>
</dbReference>
<organism evidence="2 3">
    <name type="scientific">Bacteroides xylanisolvens</name>
    <dbReference type="NCBI Taxonomy" id="371601"/>
    <lineage>
        <taxon>Bacteria</taxon>
        <taxon>Pseudomonadati</taxon>
        <taxon>Bacteroidota</taxon>
        <taxon>Bacteroidia</taxon>
        <taxon>Bacteroidales</taxon>
        <taxon>Bacteroidaceae</taxon>
        <taxon>Bacteroides</taxon>
    </lineage>
</organism>
<dbReference type="Proteomes" id="UP000471447">
    <property type="component" value="Unassembled WGS sequence"/>
</dbReference>
<evidence type="ECO:0000313" key="3">
    <source>
        <dbReference type="Proteomes" id="UP000471447"/>
    </source>
</evidence>
<dbReference type="Gene3D" id="3.40.630.30">
    <property type="match status" value="1"/>
</dbReference>
<sequence length="100" mass="11728">MIQNYDLTDNAERHQYEFHIDNLIPKIKYIKSPNGKIYLTHTEVPLSLRGQGVGQQLVEKVLADIENQRLRLVPLCPFVAGYIHKHPEWKRLVLRGFHVK</sequence>
<dbReference type="RefSeq" id="WP_048696559.1">
    <property type="nucleotide sequence ID" value="NZ_JBDORN010000021.1"/>
</dbReference>
<name>A0A7J5QNZ2_9BACE</name>
<dbReference type="PANTHER" id="PTHR31435:SF10">
    <property type="entry name" value="BSR4717 PROTEIN"/>
    <property type="match status" value="1"/>
</dbReference>
<dbReference type="InterPro" id="IPR045057">
    <property type="entry name" value="Gcn5-rel_NAT"/>
</dbReference>
<feature type="domain" description="N-acetyltransferase" evidence="1">
    <location>
        <begin position="8"/>
        <end position="94"/>
    </location>
</feature>
<gene>
    <name evidence="2" type="ORF">GAZ26_17375</name>
</gene>
<accession>A0A7J5QNZ2</accession>